<dbReference type="InterPro" id="IPR057326">
    <property type="entry name" value="KR_dom"/>
</dbReference>
<reference evidence="5" key="1">
    <citation type="submission" date="2012-12" db="EMBL/GenBank/DDBJ databases">
        <authorList>
            <person name="Hellsten U."/>
            <person name="Grimwood J."/>
            <person name="Chapman J.A."/>
            <person name="Shapiro H."/>
            <person name="Aerts A."/>
            <person name="Otillar R.P."/>
            <person name="Terry A.Y."/>
            <person name="Boore J.L."/>
            <person name="Simakov O."/>
            <person name="Marletaz F."/>
            <person name="Cho S.-J."/>
            <person name="Edsinger-Gonzales E."/>
            <person name="Havlak P."/>
            <person name="Kuo D.-H."/>
            <person name="Larsson T."/>
            <person name="Lv J."/>
            <person name="Arendt D."/>
            <person name="Savage R."/>
            <person name="Osoegawa K."/>
            <person name="de Jong P."/>
            <person name="Lindberg D.R."/>
            <person name="Seaver E.C."/>
            <person name="Weisblat D.A."/>
            <person name="Putnam N.H."/>
            <person name="Grigoriev I.V."/>
            <person name="Rokhsar D.S."/>
        </authorList>
    </citation>
    <scope>NUCLEOTIDE SEQUENCE</scope>
    <source>
        <strain evidence="5">I ESC-2004</strain>
    </source>
</reference>
<sequence>MASLAGKVALITGASSGIGAATALHFAKLGARLALTGRNSSKLEEVADQCVQLTNRKPFTVTGDVAQESNVENVYRSTIDHFNKLDVLINNAGIIGLGSIEETSLAQYDKIMAINMRSLYQLIMLATPKLIETKGSIVNLSSITGIRAFSGILAYCISKASVDQLTKSVALALAPKGVRCNAVNPGVIVTELQKRGGLNDEQYRQFLENCKVSHAMGRPGQPEEVAKAIAFLASDHSSFITGVSLPIDGGRHAMCPR</sequence>
<dbReference type="Gene3D" id="3.40.50.720">
    <property type="entry name" value="NAD(P)-binding Rossmann-like Domain"/>
    <property type="match status" value="1"/>
</dbReference>
<evidence type="ECO:0000256" key="1">
    <source>
        <dbReference type="ARBA" id="ARBA00023002"/>
    </source>
</evidence>
<dbReference type="EnsemblMetazoa" id="CapteT89558">
    <property type="protein sequence ID" value="CapteP89558"/>
    <property type="gene ID" value="CapteG89558"/>
</dbReference>
<dbReference type="InterPro" id="IPR002347">
    <property type="entry name" value="SDR_fam"/>
</dbReference>
<dbReference type="FunCoup" id="R7UFX7">
    <property type="interactions" value="32"/>
</dbReference>
<dbReference type="OrthoDB" id="47007at2759"/>
<dbReference type="STRING" id="283909.R7UFX7"/>
<dbReference type="InterPro" id="IPR036291">
    <property type="entry name" value="NAD(P)-bd_dom_sf"/>
</dbReference>
<reference evidence="4" key="3">
    <citation type="submission" date="2015-06" db="UniProtKB">
        <authorList>
            <consortium name="EnsemblMetazoa"/>
        </authorList>
    </citation>
    <scope>IDENTIFICATION</scope>
</reference>
<dbReference type="InterPro" id="IPR020904">
    <property type="entry name" value="Sc_DH/Rdtase_CS"/>
</dbReference>
<feature type="domain" description="Ketoreductase" evidence="2">
    <location>
        <begin position="7"/>
        <end position="186"/>
    </location>
</feature>
<dbReference type="HOGENOM" id="CLU_010194_1_0_1"/>
<dbReference type="PRINTS" id="PR00080">
    <property type="entry name" value="SDRFAMILY"/>
</dbReference>
<dbReference type="NCBIfam" id="NF005559">
    <property type="entry name" value="PRK07231.1"/>
    <property type="match status" value="1"/>
</dbReference>
<protein>
    <recommendedName>
        <fullName evidence="2">Ketoreductase domain-containing protein</fullName>
    </recommendedName>
</protein>
<dbReference type="PANTHER" id="PTHR43975:SF2">
    <property type="entry name" value="EG:BACR7A4.14 PROTEIN-RELATED"/>
    <property type="match status" value="1"/>
</dbReference>
<dbReference type="EMBL" id="AMQN01008979">
    <property type="status" value="NOT_ANNOTATED_CDS"/>
    <property type="molecule type" value="Genomic_DNA"/>
</dbReference>
<organism evidence="3">
    <name type="scientific">Capitella teleta</name>
    <name type="common">Polychaete worm</name>
    <dbReference type="NCBI Taxonomy" id="283909"/>
    <lineage>
        <taxon>Eukaryota</taxon>
        <taxon>Metazoa</taxon>
        <taxon>Spiralia</taxon>
        <taxon>Lophotrochozoa</taxon>
        <taxon>Annelida</taxon>
        <taxon>Polychaeta</taxon>
        <taxon>Sedentaria</taxon>
        <taxon>Scolecida</taxon>
        <taxon>Capitellidae</taxon>
        <taxon>Capitella</taxon>
    </lineage>
</organism>
<name>R7UFX7_CAPTE</name>
<dbReference type="GO" id="GO:0016491">
    <property type="term" value="F:oxidoreductase activity"/>
    <property type="evidence" value="ECO:0007669"/>
    <property type="project" value="UniProtKB-KW"/>
</dbReference>
<reference evidence="3 5" key="2">
    <citation type="journal article" date="2013" name="Nature">
        <title>Insights into bilaterian evolution from three spiralian genomes.</title>
        <authorList>
            <person name="Simakov O."/>
            <person name="Marletaz F."/>
            <person name="Cho S.J."/>
            <person name="Edsinger-Gonzales E."/>
            <person name="Havlak P."/>
            <person name="Hellsten U."/>
            <person name="Kuo D.H."/>
            <person name="Larsson T."/>
            <person name="Lv J."/>
            <person name="Arendt D."/>
            <person name="Savage R."/>
            <person name="Osoegawa K."/>
            <person name="de Jong P."/>
            <person name="Grimwood J."/>
            <person name="Chapman J.A."/>
            <person name="Shapiro H."/>
            <person name="Aerts A."/>
            <person name="Otillar R.P."/>
            <person name="Terry A.Y."/>
            <person name="Boore J.L."/>
            <person name="Grigoriev I.V."/>
            <person name="Lindberg D.R."/>
            <person name="Seaver E.C."/>
            <person name="Weisblat D.A."/>
            <person name="Putnam N.H."/>
            <person name="Rokhsar D.S."/>
        </authorList>
    </citation>
    <scope>NUCLEOTIDE SEQUENCE</scope>
    <source>
        <strain evidence="3 5">I ESC-2004</strain>
    </source>
</reference>
<dbReference type="PROSITE" id="PS00061">
    <property type="entry name" value="ADH_SHORT"/>
    <property type="match status" value="1"/>
</dbReference>
<accession>R7UFX7</accession>
<evidence type="ECO:0000259" key="2">
    <source>
        <dbReference type="SMART" id="SM00822"/>
    </source>
</evidence>
<evidence type="ECO:0000313" key="4">
    <source>
        <dbReference type="EnsemblMetazoa" id="CapteP89558"/>
    </source>
</evidence>
<dbReference type="PANTHER" id="PTHR43975">
    <property type="entry name" value="ZGC:101858"/>
    <property type="match status" value="1"/>
</dbReference>
<dbReference type="OMA" id="NSLACGP"/>
<dbReference type="GO" id="GO:0006629">
    <property type="term" value="P:lipid metabolic process"/>
    <property type="evidence" value="ECO:0007669"/>
    <property type="project" value="UniProtKB-ARBA"/>
</dbReference>
<evidence type="ECO:0000313" key="3">
    <source>
        <dbReference type="EMBL" id="ELU02192.1"/>
    </source>
</evidence>
<keyword evidence="5" id="KW-1185">Reference proteome</keyword>
<dbReference type="SMART" id="SM00822">
    <property type="entry name" value="PKS_KR"/>
    <property type="match status" value="1"/>
</dbReference>
<dbReference type="PRINTS" id="PR00081">
    <property type="entry name" value="GDHRDH"/>
</dbReference>
<dbReference type="Proteomes" id="UP000014760">
    <property type="component" value="Unassembled WGS sequence"/>
</dbReference>
<dbReference type="Pfam" id="PF13561">
    <property type="entry name" value="adh_short_C2"/>
    <property type="match status" value="1"/>
</dbReference>
<dbReference type="SUPFAM" id="SSF51735">
    <property type="entry name" value="NAD(P)-binding Rossmann-fold domains"/>
    <property type="match status" value="1"/>
</dbReference>
<keyword evidence="1" id="KW-0560">Oxidoreductase</keyword>
<dbReference type="EMBL" id="KB304272">
    <property type="protein sequence ID" value="ELU02192.1"/>
    <property type="molecule type" value="Genomic_DNA"/>
</dbReference>
<dbReference type="FunFam" id="3.40.50.720:FF:000084">
    <property type="entry name" value="Short-chain dehydrogenase reductase"/>
    <property type="match status" value="1"/>
</dbReference>
<dbReference type="AlphaFoldDB" id="R7UFX7"/>
<evidence type="ECO:0000313" key="5">
    <source>
        <dbReference type="Proteomes" id="UP000014760"/>
    </source>
</evidence>
<gene>
    <name evidence="3" type="ORF">CAPTEDRAFT_89558</name>
</gene>
<proteinExistence type="predicted"/>